<accession>A0A392SRV3</accession>
<dbReference type="AlphaFoldDB" id="A0A392SRV3"/>
<evidence type="ECO:0000313" key="2">
    <source>
        <dbReference type="Proteomes" id="UP000265520"/>
    </source>
</evidence>
<sequence>YDVLMYDVLMCEQMLRHLLWL</sequence>
<evidence type="ECO:0000313" key="1">
    <source>
        <dbReference type="EMBL" id="MCI51588.1"/>
    </source>
</evidence>
<protein>
    <submittedName>
        <fullName evidence="1">Uncharacterized protein</fullName>
    </submittedName>
</protein>
<dbReference type="EMBL" id="LXQA010434161">
    <property type="protein sequence ID" value="MCI51588.1"/>
    <property type="molecule type" value="Genomic_DNA"/>
</dbReference>
<proteinExistence type="predicted"/>
<keyword evidence="2" id="KW-1185">Reference proteome</keyword>
<dbReference type="Proteomes" id="UP000265520">
    <property type="component" value="Unassembled WGS sequence"/>
</dbReference>
<feature type="non-terminal residue" evidence="1">
    <location>
        <position position="1"/>
    </location>
</feature>
<comment type="caution">
    <text evidence="1">The sequence shown here is derived from an EMBL/GenBank/DDBJ whole genome shotgun (WGS) entry which is preliminary data.</text>
</comment>
<name>A0A392SRV3_9FABA</name>
<organism evidence="1 2">
    <name type="scientific">Trifolium medium</name>
    <dbReference type="NCBI Taxonomy" id="97028"/>
    <lineage>
        <taxon>Eukaryota</taxon>
        <taxon>Viridiplantae</taxon>
        <taxon>Streptophyta</taxon>
        <taxon>Embryophyta</taxon>
        <taxon>Tracheophyta</taxon>
        <taxon>Spermatophyta</taxon>
        <taxon>Magnoliopsida</taxon>
        <taxon>eudicotyledons</taxon>
        <taxon>Gunneridae</taxon>
        <taxon>Pentapetalae</taxon>
        <taxon>rosids</taxon>
        <taxon>fabids</taxon>
        <taxon>Fabales</taxon>
        <taxon>Fabaceae</taxon>
        <taxon>Papilionoideae</taxon>
        <taxon>50 kb inversion clade</taxon>
        <taxon>NPAAA clade</taxon>
        <taxon>Hologalegina</taxon>
        <taxon>IRL clade</taxon>
        <taxon>Trifolieae</taxon>
        <taxon>Trifolium</taxon>
    </lineage>
</organism>
<reference evidence="1 2" key="1">
    <citation type="journal article" date="2018" name="Front. Plant Sci.">
        <title>Red Clover (Trifolium pratense) and Zigzag Clover (T. medium) - A Picture of Genomic Similarities and Differences.</title>
        <authorList>
            <person name="Dluhosova J."/>
            <person name="Istvanek J."/>
            <person name="Nedelnik J."/>
            <person name="Repkova J."/>
        </authorList>
    </citation>
    <scope>NUCLEOTIDE SEQUENCE [LARGE SCALE GENOMIC DNA]</scope>
    <source>
        <strain evidence="2">cv. 10/8</strain>
        <tissue evidence="1">Leaf</tissue>
    </source>
</reference>